<evidence type="ECO:0000313" key="10">
    <source>
        <dbReference type="Proteomes" id="UP000288028"/>
    </source>
</evidence>
<sequence>MKKKKIVLMSMLVLGTLGYANATLAEEATVATSNKEATQVSSEQEEVPTSSTSTVETSKEPTKEVEQVVSEVEKNVEKLVGEKKGEEVPVDETPAPSKIRQELLSTNYGISKEDLDKYTDEQLEQTMTLFTRYNYDVIGMDYGAYARLLNTLFVDKTVNANDALTQLSFNPSAFNSYSEMIPQVEQLQVYLKTLYPVNSTFIPGVNLTDEQLIAKLNKLQKFEEDLAAKGQKLPFGRIAGIIQDVIKDEGTENTSTTESSSIATSISQSESKEKVVANKKDGSLPKTGSKNEAALLGVLGIFTILGSSYCLYLKK</sequence>
<feature type="compositionally biased region" description="Low complexity" evidence="5">
    <location>
        <begin position="39"/>
        <end position="56"/>
    </location>
</feature>
<dbReference type="AlphaFoldDB" id="A0A430B761"/>
<evidence type="ECO:0000256" key="3">
    <source>
        <dbReference type="ARBA" id="ARBA00022729"/>
    </source>
</evidence>
<dbReference type="InterPro" id="IPR019931">
    <property type="entry name" value="LPXTG_anchor"/>
</dbReference>
<dbReference type="OrthoDB" id="2194558at2"/>
<evidence type="ECO:0000313" key="9">
    <source>
        <dbReference type="EMBL" id="RSU16161.1"/>
    </source>
</evidence>
<keyword evidence="10" id="KW-1185">Reference proteome</keyword>
<keyword evidence="3 7" id="KW-0732">Signal</keyword>
<keyword evidence="6" id="KW-0472">Membrane</keyword>
<keyword evidence="6" id="KW-1133">Transmembrane helix</keyword>
<name>A0A430B761_9ENTE</name>
<keyword evidence="1" id="KW-0134">Cell wall</keyword>
<dbReference type="Proteomes" id="UP000288028">
    <property type="component" value="Unassembled WGS sequence"/>
</dbReference>
<feature type="chain" id="PRO_5038655783" description="Gram-positive cocci surface proteins LPxTG domain-containing protein" evidence="7">
    <location>
        <begin position="23"/>
        <end position="315"/>
    </location>
</feature>
<dbReference type="EMBL" id="NGKB01000003">
    <property type="protein sequence ID" value="RSU16161.1"/>
    <property type="molecule type" value="Genomic_DNA"/>
</dbReference>
<feature type="domain" description="Gram-positive cocci surface proteins LPxTG" evidence="8">
    <location>
        <begin position="284"/>
        <end position="315"/>
    </location>
</feature>
<evidence type="ECO:0000256" key="6">
    <source>
        <dbReference type="SAM" id="Phobius"/>
    </source>
</evidence>
<feature type="signal peptide" evidence="7">
    <location>
        <begin position="1"/>
        <end position="22"/>
    </location>
</feature>
<evidence type="ECO:0000256" key="2">
    <source>
        <dbReference type="ARBA" id="ARBA00022525"/>
    </source>
</evidence>
<feature type="compositionally biased region" description="Basic and acidic residues" evidence="5">
    <location>
        <begin position="57"/>
        <end position="67"/>
    </location>
</feature>
<feature type="region of interest" description="Disordered" evidence="5">
    <location>
        <begin position="35"/>
        <end position="67"/>
    </location>
</feature>
<proteinExistence type="predicted"/>
<evidence type="ECO:0000259" key="8">
    <source>
        <dbReference type="PROSITE" id="PS50847"/>
    </source>
</evidence>
<keyword evidence="6" id="KW-0812">Transmembrane</keyword>
<organism evidence="9 10">
    <name type="scientific">Vagococcus carniphilus</name>
    <dbReference type="NCBI Taxonomy" id="218144"/>
    <lineage>
        <taxon>Bacteria</taxon>
        <taxon>Bacillati</taxon>
        <taxon>Bacillota</taxon>
        <taxon>Bacilli</taxon>
        <taxon>Lactobacillales</taxon>
        <taxon>Enterococcaceae</taxon>
        <taxon>Vagococcus</taxon>
    </lineage>
</organism>
<evidence type="ECO:0000256" key="5">
    <source>
        <dbReference type="SAM" id="MobiDB-lite"/>
    </source>
</evidence>
<feature type="transmembrane region" description="Helical" evidence="6">
    <location>
        <begin position="293"/>
        <end position="313"/>
    </location>
</feature>
<keyword evidence="4" id="KW-0572">Peptidoglycan-anchor</keyword>
<protein>
    <recommendedName>
        <fullName evidence="8">Gram-positive cocci surface proteins LPxTG domain-containing protein</fullName>
    </recommendedName>
</protein>
<evidence type="ECO:0000256" key="4">
    <source>
        <dbReference type="ARBA" id="ARBA00023088"/>
    </source>
</evidence>
<accession>A0A430B761</accession>
<dbReference type="RefSeq" id="WP_126792283.1">
    <property type="nucleotide sequence ID" value="NZ_CP060720.1"/>
</dbReference>
<comment type="caution">
    <text evidence="9">The sequence shown here is derived from an EMBL/GenBank/DDBJ whole genome shotgun (WGS) entry which is preliminary data.</text>
</comment>
<dbReference type="GeneID" id="95581339"/>
<evidence type="ECO:0000256" key="7">
    <source>
        <dbReference type="SAM" id="SignalP"/>
    </source>
</evidence>
<evidence type="ECO:0000256" key="1">
    <source>
        <dbReference type="ARBA" id="ARBA00022512"/>
    </source>
</evidence>
<dbReference type="PROSITE" id="PS50847">
    <property type="entry name" value="GRAM_POS_ANCHORING"/>
    <property type="match status" value="1"/>
</dbReference>
<gene>
    <name evidence="9" type="ORF">CBF28_04290</name>
</gene>
<keyword evidence="2" id="KW-0964">Secreted</keyword>
<reference evidence="9 10" key="1">
    <citation type="submission" date="2017-05" db="EMBL/GenBank/DDBJ databases">
        <title>Vagococcus spp. assemblies.</title>
        <authorList>
            <person name="Gulvik C.A."/>
        </authorList>
    </citation>
    <scope>NUCLEOTIDE SEQUENCE [LARGE SCALE GENOMIC DNA]</scope>
    <source>
        <strain evidence="9 10">SS1714</strain>
    </source>
</reference>